<dbReference type="HAMAP" id="MF_00336">
    <property type="entry name" value="BioD"/>
    <property type="match status" value="1"/>
</dbReference>
<comment type="function">
    <text evidence="9">Catalyzes a mechanistically unusual reaction, the ATP-dependent insertion of CO2 between the N7 and N8 nitrogen atoms of 7,8-diaminopelargonic acid (DAPA, also called 7,8-diammoniononanoate) to form a ureido ring.</text>
</comment>
<reference evidence="10 11" key="1">
    <citation type="submission" date="2016-11" db="EMBL/GenBank/DDBJ databases">
        <authorList>
            <person name="Jaros S."/>
            <person name="Januszkiewicz K."/>
            <person name="Wedrychowicz H."/>
        </authorList>
    </citation>
    <scope>NUCLEOTIDE SEQUENCE [LARGE SCALE GENOMIC DNA]</scope>
    <source>
        <strain evidence="10 11">DSM 3089</strain>
    </source>
</reference>
<feature type="binding site" evidence="9">
    <location>
        <position position="61"/>
    </location>
    <ligand>
        <name>Mg(2+)</name>
        <dbReference type="ChEBI" id="CHEBI:18420"/>
    </ligand>
</feature>
<protein>
    <recommendedName>
        <fullName evidence="9">ATP-dependent dethiobiotin synthetase BioD</fullName>
        <ecNumber evidence="9">6.3.3.3</ecNumber>
    </recommendedName>
    <alternativeName>
        <fullName evidence="9">DTB synthetase</fullName>
        <shortName evidence="9">DTBS</shortName>
    </alternativeName>
    <alternativeName>
        <fullName evidence="9">Dethiobiotin synthase</fullName>
    </alternativeName>
</protein>
<dbReference type="PIRSF" id="PIRSF006755">
    <property type="entry name" value="DTB_synth"/>
    <property type="match status" value="1"/>
</dbReference>
<dbReference type="SUPFAM" id="SSF52540">
    <property type="entry name" value="P-loop containing nucleoside triphosphate hydrolases"/>
    <property type="match status" value="1"/>
</dbReference>
<organism evidence="10 11">
    <name type="scientific">Clostridium collagenovorans DSM 3089</name>
    <dbReference type="NCBI Taxonomy" id="1121306"/>
    <lineage>
        <taxon>Bacteria</taxon>
        <taxon>Bacillati</taxon>
        <taxon>Bacillota</taxon>
        <taxon>Clostridia</taxon>
        <taxon>Eubacteriales</taxon>
        <taxon>Clostridiaceae</taxon>
        <taxon>Clostridium</taxon>
    </lineage>
</organism>
<dbReference type="OrthoDB" id="9802097at2"/>
<dbReference type="AlphaFoldDB" id="A0A1M5SK78"/>
<feature type="binding site" evidence="9">
    <location>
        <position position="61"/>
    </location>
    <ligand>
        <name>ATP</name>
        <dbReference type="ChEBI" id="CHEBI:30616"/>
    </ligand>
</feature>
<dbReference type="InterPro" id="IPR027417">
    <property type="entry name" value="P-loop_NTPase"/>
</dbReference>
<dbReference type="UniPathway" id="UPA00078">
    <property type="reaction ID" value="UER00161"/>
</dbReference>
<feature type="binding site" evidence="9">
    <location>
        <position position="42"/>
    </location>
    <ligand>
        <name>substrate</name>
    </ligand>
</feature>
<dbReference type="Pfam" id="PF13500">
    <property type="entry name" value="AAA_26"/>
    <property type="match status" value="1"/>
</dbReference>
<comment type="catalytic activity">
    <reaction evidence="8">
        <text>(7R,8S)-8-amino-7-(carboxyamino)nonanoate + ATP = (4R,5S)-dethiobiotin + ADP + phosphate + H(+)</text>
        <dbReference type="Rhea" id="RHEA:63684"/>
        <dbReference type="ChEBI" id="CHEBI:15378"/>
        <dbReference type="ChEBI" id="CHEBI:30616"/>
        <dbReference type="ChEBI" id="CHEBI:43474"/>
        <dbReference type="ChEBI" id="CHEBI:149470"/>
        <dbReference type="ChEBI" id="CHEBI:149473"/>
        <dbReference type="ChEBI" id="CHEBI:456216"/>
    </reaction>
</comment>
<feature type="binding site" evidence="9">
    <location>
        <begin position="13"/>
        <end position="18"/>
    </location>
    <ligand>
        <name>ATP</name>
        <dbReference type="ChEBI" id="CHEBI:30616"/>
    </ligand>
</feature>
<dbReference type="InterPro" id="IPR004472">
    <property type="entry name" value="DTB_synth_BioD"/>
</dbReference>
<dbReference type="Proteomes" id="UP000184526">
    <property type="component" value="Unassembled WGS sequence"/>
</dbReference>
<evidence type="ECO:0000256" key="5">
    <source>
        <dbReference type="ARBA" id="ARBA00022756"/>
    </source>
</evidence>
<dbReference type="PANTHER" id="PTHR43210:SF2">
    <property type="entry name" value="ATP-DEPENDENT DETHIOBIOTIN SYNTHETASE BIOD 2"/>
    <property type="match status" value="1"/>
</dbReference>
<feature type="binding site" evidence="9">
    <location>
        <position position="116"/>
    </location>
    <ligand>
        <name>Mg(2+)</name>
        <dbReference type="ChEBI" id="CHEBI:18420"/>
    </ligand>
</feature>
<dbReference type="NCBIfam" id="TIGR00347">
    <property type="entry name" value="bioD"/>
    <property type="match status" value="1"/>
</dbReference>
<keyword evidence="2 9" id="KW-0436">Ligase</keyword>
<dbReference type="GO" id="GO:0000287">
    <property type="term" value="F:magnesium ion binding"/>
    <property type="evidence" value="ECO:0007669"/>
    <property type="project" value="UniProtKB-UniRule"/>
</dbReference>
<feature type="binding site" evidence="9">
    <location>
        <position position="17"/>
    </location>
    <ligand>
        <name>Mg(2+)</name>
        <dbReference type="ChEBI" id="CHEBI:18420"/>
    </ligand>
</feature>
<dbReference type="GO" id="GO:0004141">
    <property type="term" value="F:dethiobiotin synthase activity"/>
    <property type="evidence" value="ECO:0007669"/>
    <property type="project" value="UniProtKB-UniRule"/>
</dbReference>
<accession>A0A1M5SK78</accession>
<comment type="pathway">
    <text evidence="9">Cofactor biosynthesis; biotin biosynthesis; biotin from 7,8-diaminononanoate: step 1/2.</text>
</comment>
<comment type="caution">
    <text evidence="9">Lacks conserved residue(s) required for the propagation of feature annotation.</text>
</comment>
<sequence length="228" mass="24983">MSKGIFITATGTDIGKTYITALIVKLLRESSVNAGYYKAALSGAQRQGDSLVPGDCKFVCDVAKLNLNPCDLVSYVYETAVSPHLASEIEGNPVELECIIEDFENIESKFDYVVVEGSGGIVCPLRLKDKTIMLKDVITSLNLDIIIVASAELGTINNVVLTVEYAKNHDINVRGIILNNYDEKSFLHKNNKKVIEDLTNIPVISCVGKDEKNIEIDIHGLCSLFKEV</sequence>
<keyword evidence="7 9" id="KW-0460">Magnesium</keyword>
<gene>
    <name evidence="9" type="primary">bioD</name>
    <name evidence="10" type="ORF">SAMN02745196_00195</name>
</gene>
<dbReference type="RefSeq" id="WP_072829158.1">
    <property type="nucleotide sequence ID" value="NZ_FQXP01000003.1"/>
</dbReference>
<evidence type="ECO:0000256" key="6">
    <source>
        <dbReference type="ARBA" id="ARBA00022840"/>
    </source>
</evidence>
<feature type="binding site" evidence="9">
    <location>
        <begin position="116"/>
        <end position="119"/>
    </location>
    <ligand>
        <name>ATP</name>
        <dbReference type="ChEBI" id="CHEBI:30616"/>
    </ligand>
</feature>
<dbReference type="EMBL" id="FQXP01000003">
    <property type="protein sequence ID" value="SHH38658.1"/>
    <property type="molecule type" value="Genomic_DNA"/>
</dbReference>
<dbReference type="Gene3D" id="3.40.50.300">
    <property type="entry name" value="P-loop containing nucleotide triphosphate hydrolases"/>
    <property type="match status" value="1"/>
</dbReference>
<dbReference type="PANTHER" id="PTHR43210">
    <property type="entry name" value="DETHIOBIOTIN SYNTHETASE"/>
    <property type="match status" value="1"/>
</dbReference>
<keyword evidence="3 9" id="KW-0479">Metal-binding</keyword>
<name>A0A1M5SK78_9CLOT</name>
<evidence type="ECO:0000256" key="7">
    <source>
        <dbReference type="ARBA" id="ARBA00022842"/>
    </source>
</evidence>
<dbReference type="EC" id="6.3.3.3" evidence="9"/>
<dbReference type="STRING" id="1121306.SAMN02745196_00195"/>
<evidence type="ECO:0000256" key="2">
    <source>
        <dbReference type="ARBA" id="ARBA00022598"/>
    </source>
</evidence>
<keyword evidence="1 9" id="KW-0963">Cytoplasm</keyword>
<evidence type="ECO:0000256" key="4">
    <source>
        <dbReference type="ARBA" id="ARBA00022741"/>
    </source>
</evidence>
<keyword evidence="6 9" id="KW-0067">ATP-binding</keyword>
<feature type="active site" evidence="9">
    <location>
        <position position="38"/>
    </location>
</feature>
<proteinExistence type="inferred from homology"/>
<keyword evidence="4 9" id="KW-0547">Nucleotide-binding</keyword>
<keyword evidence="11" id="KW-1185">Reference proteome</keyword>
<dbReference type="GO" id="GO:0009102">
    <property type="term" value="P:biotin biosynthetic process"/>
    <property type="evidence" value="ECO:0007669"/>
    <property type="project" value="UniProtKB-UniRule"/>
</dbReference>
<evidence type="ECO:0000313" key="10">
    <source>
        <dbReference type="EMBL" id="SHH38658.1"/>
    </source>
</evidence>
<evidence type="ECO:0000256" key="3">
    <source>
        <dbReference type="ARBA" id="ARBA00022723"/>
    </source>
</evidence>
<comment type="subcellular location">
    <subcellularLocation>
        <location evidence="9">Cytoplasm</location>
    </subcellularLocation>
</comment>
<feature type="binding site" evidence="9">
    <location>
        <begin position="179"/>
        <end position="180"/>
    </location>
    <ligand>
        <name>ATP</name>
        <dbReference type="ChEBI" id="CHEBI:30616"/>
    </ligand>
</feature>
<dbReference type="GO" id="GO:0005524">
    <property type="term" value="F:ATP binding"/>
    <property type="evidence" value="ECO:0007669"/>
    <property type="project" value="UniProtKB-UniRule"/>
</dbReference>
<comment type="cofactor">
    <cofactor evidence="9">
        <name>Mg(2+)</name>
        <dbReference type="ChEBI" id="CHEBI:18420"/>
    </cofactor>
</comment>
<dbReference type="GO" id="GO:0005829">
    <property type="term" value="C:cytosol"/>
    <property type="evidence" value="ECO:0007669"/>
    <property type="project" value="TreeGrafter"/>
</dbReference>
<evidence type="ECO:0000256" key="8">
    <source>
        <dbReference type="ARBA" id="ARBA00047386"/>
    </source>
</evidence>
<evidence type="ECO:0000256" key="1">
    <source>
        <dbReference type="ARBA" id="ARBA00022490"/>
    </source>
</evidence>
<comment type="subunit">
    <text evidence="9">Homodimer.</text>
</comment>
<comment type="catalytic activity">
    <reaction evidence="9">
        <text>(7R,8S)-7,8-diammoniononanoate + CO2 + ATP = (4R,5S)-dethiobiotin + ADP + phosphate + 3 H(+)</text>
        <dbReference type="Rhea" id="RHEA:15805"/>
        <dbReference type="ChEBI" id="CHEBI:15378"/>
        <dbReference type="ChEBI" id="CHEBI:16526"/>
        <dbReference type="ChEBI" id="CHEBI:30616"/>
        <dbReference type="ChEBI" id="CHEBI:43474"/>
        <dbReference type="ChEBI" id="CHEBI:149469"/>
        <dbReference type="ChEBI" id="CHEBI:149473"/>
        <dbReference type="ChEBI" id="CHEBI:456216"/>
        <dbReference type="EC" id="6.3.3.3"/>
    </reaction>
</comment>
<evidence type="ECO:0000256" key="9">
    <source>
        <dbReference type="HAMAP-Rule" id="MF_00336"/>
    </source>
</evidence>
<dbReference type="CDD" id="cd03109">
    <property type="entry name" value="DTBS"/>
    <property type="match status" value="1"/>
</dbReference>
<keyword evidence="5 9" id="KW-0093">Biotin biosynthesis</keyword>
<evidence type="ECO:0000313" key="11">
    <source>
        <dbReference type="Proteomes" id="UP000184526"/>
    </source>
</evidence>
<comment type="similarity">
    <text evidence="9">Belongs to the dethiobiotin synthetase family.</text>
</comment>